<dbReference type="FunFam" id="3.30.160.60:FF:000145">
    <property type="entry name" value="Zinc finger protein 574"/>
    <property type="match status" value="1"/>
</dbReference>
<dbReference type="PANTHER" id="PTHR24394">
    <property type="entry name" value="ZINC FINGER PROTEIN"/>
    <property type="match status" value="1"/>
</dbReference>
<keyword evidence="3" id="KW-0677">Repeat</keyword>
<gene>
    <name evidence="9" type="ORF">KP79_PYT01632</name>
</gene>
<evidence type="ECO:0000256" key="4">
    <source>
        <dbReference type="ARBA" id="ARBA00022771"/>
    </source>
</evidence>
<feature type="domain" description="C2H2-type" evidence="8">
    <location>
        <begin position="87"/>
        <end position="109"/>
    </location>
</feature>
<evidence type="ECO:0000256" key="3">
    <source>
        <dbReference type="ARBA" id="ARBA00022737"/>
    </source>
</evidence>
<keyword evidence="6" id="KW-0539">Nucleus</keyword>
<dbReference type="InterPro" id="IPR013087">
    <property type="entry name" value="Znf_C2H2_type"/>
</dbReference>
<organism evidence="9 10">
    <name type="scientific">Mizuhopecten yessoensis</name>
    <name type="common">Japanese scallop</name>
    <name type="synonym">Patinopecten yessoensis</name>
    <dbReference type="NCBI Taxonomy" id="6573"/>
    <lineage>
        <taxon>Eukaryota</taxon>
        <taxon>Metazoa</taxon>
        <taxon>Spiralia</taxon>
        <taxon>Lophotrochozoa</taxon>
        <taxon>Mollusca</taxon>
        <taxon>Bivalvia</taxon>
        <taxon>Autobranchia</taxon>
        <taxon>Pteriomorphia</taxon>
        <taxon>Pectinida</taxon>
        <taxon>Pectinoidea</taxon>
        <taxon>Pectinidae</taxon>
        <taxon>Mizuhopecten</taxon>
    </lineage>
</organism>
<evidence type="ECO:0000259" key="8">
    <source>
        <dbReference type="PROSITE" id="PS50157"/>
    </source>
</evidence>
<keyword evidence="10" id="KW-1185">Reference proteome</keyword>
<dbReference type="Pfam" id="PF00096">
    <property type="entry name" value="zf-C2H2"/>
    <property type="match status" value="2"/>
</dbReference>
<evidence type="ECO:0000256" key="6">
    <source>
        <dbReference type="ARBA" id="ARBA00023242"/>
    </source>
</evidence>
<dbReference type="EMBL" id="NEDP02004629">
    <property type="protein sequence ID" value="OWF44973.1"/>
    <property type="molecule type" value="Genomic_DNA"/>
</dbReference>
<dbReference type="Gene3D" id="3.30.160.60">
    <property type="entry name" value="Classic Zinc Finger"/>
    <property type="match status" value="2"/>
</dbReference>
<keyword evidence="4 7" id="KW-0863">Zinc-finger</keyword>
<dbReference type="AlphaFoldDB" id="A0A210Q8A8"/>
<dbReference type="GO" id="GO:0008270">
    <property type="term" value="F:zinc ion binding"/>
    <property type="evidence" value="ECO:0007669"/>
    <property type="project" value="UniProtKB-KW"/>
</dbReference>
<keyword evidence="2" id="KW-0479">Metal-binding</keyword>
<evidence type="ECO:0000313" key="9">
    <source>
        <dbReference type="EMBL" id="OWF44973.1"/>
    </source>
</evidence>
<feature type="domain" description="C2H2-type" evidence="8">
    <location>
        <begin position="58"/>
        <end position="86"/>
    </location>
</feature>
<proteinExistence type="predicted"/>
<evidence type="ECO:0000256" key="2">
    <source>
        <dbReference type="ARBA" id="ARBA00022723"/>
    </source>
</evidence>
<evidence type="ECO:0000256" key="5">
    <source>
        <dbReference type="ARBA" id="ARBA00022833"/>
    </source>
</evidence>
<evidence type="ECO:0000256" key="1">
    <source>
        <dbReference type="ARBA" id="ARBA00004123"/>
    </source>
</evidence>
<dbReference type="PANTHER" id="PTHR24394:SF44">
    <property type="entry name" value="ZINC FINGER PROTEIN 271-LIKE"/>
    <property type="match status" value="1"/>
</dbReference>
<dbReference type="SMART" id="SM00355">
    <property type="entry name" value="ZnF_C2H2"/>
    <property type="match status" value="2"/>
</dbReference>
<protein>
    <submittedName>
        <fullName evidence="9">Zinc finger protein zas1</fullName>
    </submittedName>
</protein>
<evidence type="ECO:0000256" key="7">
    <source>
        <dbReference type="PROSITE-ProRule" id="PRU00042"/>
    </source>
</evidence>
<dbReference type="SUPFAM" id="SSF57667">
    <property type="entry name" value="beta-beta-alpha zinc fingers"/>
    <property type="match status" value="1"/>
</dbReference>
<dbReference type="GO" id="GO:0005634">
    <property type="term" value="C:nucleus"/>
    <property type="evidence" value="ECO:0007669"/>
    <property type="project" value="UniProtKB-SubCell"/>
</dbReference>
<keyword evidence="5" id="KW-0862">Zinc</keyword>
<sequence>MDEGHMYGIKTVAELDEWARRNNISIDTDTELSLRRISLLADQLTVPTHTKDKSPRGNRCAICNKSFKQKSHLLRHERTFHENSTKYTCPDCNTEFNRKDNFDRHMKQH</sequence>
<evidence type="ECO:0000313" key="10">
    <source>
        <dbReference type="Proteomes" id="UP000242188"/>
    </source>
</evidence>
<comment type="subcellular location">
    <subcellularLocation>
        <location evidence="1">Nucleus</location>
    </subcellularLocation>
</comment>
<dbReference type="InterPro" id="IPR036236">
    <property type="entry name" value="Znf_C2H2_sf"/>
</dbReference>
<dbReference type="GO" id="GO:0000981">
    <property type="term" value="F:DNA-binding transcription factor activity, RNA polymerase II-specific"/>
    <property type="evidence" value="ECO:0007669"/>
    <property type="project" value="TreeGrafter"/>
</dbReference>
<dbReference type="PROSITE" id="PS00028">
    <property type="entry name" value="ZINC_FINGER_C2H2_1"/>
    <property type="match status" value="2"/>
</dbReference>
<comment type="caution">
    <text evidence="9">The sequence shown here is derived from an EMBL/GenBank/DDBJ whole genome shotgun (WGS) entry which is preliminary data.</text>
</comment>
<name>A0A210Q8A8_MIZYE</name>
<reference evidence="9 10" key="1">
    <citation type="journal article" date="2017" name="Nat. Ecol. Evol.">
        <title>Scallop genome provides insights into evolution of bilaterian karyotype and development.</title>
        <authorList>
            <person name="Wang S."/>
            <person name="Zhang J."/>
            <person name="Jiao W."/>
            <person name="Li J."/>
            <person name="Xun X."/>
            <person name="Sun Y."/>
            <person name="Guo X."/>
            <person name="Huan P."/>
            <person name="Dong B."/>
            <person name="Zhang L."/>
            <person name="Hu X."/>
            <person name="Sun X."/>
            <person name="Wang J."/>
            <person name="Zhao C."/>
            <person name="Wang Y."/>
            <person name="Wang D."/>
            <person name="Huang X."/>
            <person name="Wang R."/>
            <person name="Lv J."/>
            <person name="Li Y."/>
            <person name="Zhang Z."/>
            <person name="Liu B."/>
            <person name="Lu W."/>
            <person name="Hui Y."/>
            <person name="Liang J."/>
            <person name="Zhou Z."/>
            <person name="Hou R."/>
            <person name="Li X."/>
            <person name="Liu Y."/>
            <person name="Li H."/>
            <person name="Ning X."/>
            <person name="Lin Y."/>
            <person name="Zhao L."/>
            <person name="Xing Q."/>
            <person name="Dou J."/>
            <person name="Li Y."/>
            <person name="Mao J."/>
            <person name="Guo H."/>
            <person name="Dou H."/>
            <person name="Li T."/>
            <person name="Mu C."/>
            <person name="Jiang W."/>
            <person name="Fu Q."/>
            <person name="Fu X."/>
            <person name="Miao Y."/>
            <person name="Liu J."/>
            <person name="Yu Q."/>
            <person name="Li R."/>
            <person name="Liao H."/>
            <person name="Li X."/>
            <person name="Kong Y."/>
            <person name="Jiang Z."/>
            <person name="Chourrout D."/>
            <person name="Li R."/>
            <person name="Bao Z."/>
        </authorList>
    </citation>
    <scope>NUCLEOTIDE SEQUENCE [LARGE SCALE GENOMIC DNA]</scope>
    <source>
        <strain evidence="9 10">PY_sf001</strain>
    </source>
</reference>
<dbReference type="Proteomes" id="UP000242188">
    <property type="component" value="Unassembled WGS sequence"/>
</dbReference>
<accession>A0A210Q8A8</accession>
<dbReference type="PROSITE" id="PS50157">
    <property type="entry name" value="ZINC_FINGER_C2H2_2"/>
    <property type="match status" value="2"/>
</dbReference>